<dbReference type="InterPro" id="IPR001608">
    <property type="entry name" value="Ala_racemase_N"/>
</dbReference>
<evidence type="ECO:0000259" key="1">
    <source>
        <dbReference type="Pfam" id="PF01168"/>
    </source>
</evidence>
<feature type="domain" description="Alanine racemase N-terminal" evidence="1">
    <location>
        <begin position="33"/>
        <end position="266"/>
    </location>
</feature>
<protein>
    <submittedName>
        <fullName evidence="2">Alanine racemase</fullName>
        <ecNumber evidence="2">5.1.1.1</ecNumber>
    </submittedName>
</protein>
<keyword evidence="2" id="KW-0413">Isomerase</keyword>
<dbReference type="SUPFAM" id="SSF51419">
    <property type="entry name" value="PLP-binding barrel"/>
    <property type="match status" value="1"/>
</dbReference>
<gene>
    <name evidence="2" type="ORF">WNY59_09740</name>
</gene>
<dbReference type="InterPro" id="IPR029066">
    <property type="entry name" value="PLP-binding_barrel"/>
</dbReference>
<evidence type="ECO:0000313" key="2">
    <source>
        <dbReference type="EMBL" id="MEM5501868.1"/>
    </source>
</evidence>
<dbReference type="EC" id="5.1.1.1" evidence="2"/>
<evidence type="ECO:0000313" key="3">
    <source>
        <dbReference type="Proteomes" id="UP001477870"/>
    </source>
</evidence>
<dbReference type="Pfam" id="PF01168">
    <property type="entry name" value="Ala_racemase_N"/>
    <property type="match status" value="1"/>
</dbReference>
<organism evidence="2 3">
    <name type="scientific">Ahrensia kielensis</name>
    <dbReference type="NCBI Taxonomy" id="76980"/>
    <lineage>
        <taxon>Bacteria</taxon>
        <taxon>Pseudomonadati</taxon>
        <taxon>Pseudomonadota</taxon>
        <taxon>Alphaproteobacteria</taxon>
        <taxon>Hyphomicrobiales</taxon>
        <taxon>Ahrensiaceae</taxon>
        <taxon>Ahrensia</taxon>
    </lineage>
</organism>
<accession>A0ABU9T6W8</accession>
<reference evidence="2 3" key="1">
    <citation type="submission" date="2024-03" db="EMBL/GenBank/DDBJ databases">
        <title>Community enrichment and isolation of bacterial strains for fucoidan degradation.</title>
        <authorList>
            <person name="Sichert A."/>
        </authorList>
    </citation>
    <scope>NUCLEOTIDE SEQUENCE [LARGE SCALE GENOMIC DNA]</scope>
    <source>
        <strain evidence="2 3">AS62</strain>
    </source>
</reference>
<dbReference type="Proteomes" id="UP001477870">
    <property type="component" value="Unassembled WGS sequence"/>
</dbReference>
<dbReference type="EMBL" id="JBBMQO010000005">
    <property type="protein sequence ID" value="MEM5501868.1"/>
    <property type="molecule type" value="Genomic_DNA"/>
</dbReference>
<dbReference type="InterPro" id="IPR051466">
    <property type="entry name" value="D-amino_acid_metab_enzyme"/>
</dbReference>
<keyword evidence="3" id="KW-1185">Reference proteome</keyword>
<comment type="caution">
    <text evidence="2">The sequence shown here is derived from an EMBL/GenBank/DDBJ whole genome shotgun (WGS) entry which is preliminary data.</text>
</comment>
<name>A0ABU9T6W8_9HYPH</name>
<dbReference type="Gene3D" id="3.20.20.10">
    <property type="entry name" value="Alanine racemase"/>
    <property type="match status" value="1"/>
</dbReference>
<dbReference type="GO" id="GO:0008784">
    <property type="term" value="F:alanine racemase activity"/>
    <property type="evidence" value="ECO:0007669"/>
    <property type="project" value="UniProtKB-EC"/>
</dbReference>
<proteinExistence type="predicted"/>
<dbReference type="RefSeq" id="WP_342848290.1">
    <property type="nucleotide sequence ID" value="NZ_JBBMQO010000005.1"/>
</dbReference>
<dbReference type="PANTHER" id="PTHR28004">
    <property type="entry name" value="ZGC:162816-RELATED"/>
    <property type="match status" value="1"/>
</dbReference>
<dbReference type="PANTHER" id="PTHR28004:SF2">
    <property type="entry name" value="D-SERINE DEHYDRATASE"/>
    <property type="match status" value="1"/>
</dbReference>
<sequence>MLPHDKSGPRDAYFLRLQSALKAQGQTQPTLVVDRNRLSQNLTQLKQDLAPNMALRIVAKSLPSIPLLKEVAAIMKTNRFMTFNAPMLEAVSESFPDADQLLGKPFPVQAAAKFYSNQSRGVPRGRIGWLIDTNARLAEYAELAAARSLTLDISLELDVGLHRGGFLPGDDLDRALATIHQSAHLNLHGFMGYDAHVAKAPEAFGMRRGALTKSLSTYRAALAQARAIFGPDHVQKMIRNGAGSPTFRLHKDTEILNEVSVGSALVRPTDFDTDLLKLYAPALFIAAPALKVIGPMQTPVIEKLDRIKNALNPNLSTRVFIHGGYWKAMPVDPPGLSIHKTYGRSSNQELLVGGAHVPLVADDFVFLHPTQSEAVLLQFGDIAVFEDGAITDHWAPMATST</sequence>